<comment type="caution">
    <text evidence="2">The sequence shown here is derived from an EMBL/GenBank/DDBJ whole genome shotgun (WGS) entry which is preliminary data.</text>
</comment>
<protein>
    <recommendedName>
        <fullName evidence="1">DDE domain-containing protein</fullName>
    </recommendedName>
</protein>
<proteinExistence type="predicted"/>
<evidence type="ECO:0000313" key="3">
    <source>
        <dbReference type="Proteomes" id="UP000282574"/>
    </source>
</evidence>
<evidence type="ECO:0000313" key="2">
    <source>
        <dbReference type="EMBL" id="RUT04178.1"/>
    </source>
</evidence>
<name>A0AB37UC04_9CYAN</name>
<dbReference type="Pfam" id="PF13610">
    <property type="entry name" value="DDE_Tnp_IS240"/>
    <property type="match status" value="1"/>
</dbReference>
<gene>
    <name evidence="2" type="ORF">DSM107010_58540</name>
</gene>
<organism evidence="2 3">
    <name type="scientific">Chroococcidiopsis cubana SAG 39.79</name>
    <dbReference type="NCBI Taxonomy" id="388085"/>
    <lineage>
        <taxon>Bacteria</taxon>
        <taxon>Bacillati</taxon>
        <taxon>Cyanobacteriota</taxon>
        <taxon>Cyanophyceae</taxon>
        <taxon>Chroococcidiopsidales</taxon>
        <taxon>Chroococcidiopsidaceae</taxon>
        <taxon>Chroococcidiopsis</taxon>
    </lineage>
</organism>
<accession>A0AB37UC04</accession>
<dbReference type="AlphaFoldDB" id="A0AB37UC04"/>
<dbReference type="InterPro" id="IPR032874">
    <property type="entry name" value="DDE_dom"/>
</dbReference>
<evidence type="ECO:0000259" key="1">
    <source>
        <dbReference type="Pfam" id="PF13610"/>
    </source>
</evidence>
<sequence length="82" mass="9422">MRKASKATHIQPPRVTNVDKNAAYPPLIEELKAESATAQACELRQNKYLNRLVEQDHRLIKKLVNLGLDFKSFHTARRTPLK</sequence>
<feature type="domain" description="DDE" evidence="1">
    <location>
        <begin position="1"/>
        <end position="79"/>
    </location>
</feature>
<dbReference type="Proteomes" id="UP000282574">
    <property type="component" value="Unassembled WGS sequence"/>
</dbReference>
<keyword evidence="3" id="KW-1185">Reference proteome</keyword>
<reference evidence="2 3" key="1">
    <citation type="journal article" date="2019" name="Genome Biol. Evol.">
        <title>Day and night: Metabolic profiles and evolutionary relationships of six axenic non-marine cyanobacteria.</title>
        <authorList>
            <person name="Will S.E."/>
            <person name="Henke P."/>
            <person name="Boedeker C."/>
            <person name="Huang S."/>
            <person name="Brinkmann H."/>
            <person name="Rohde M."/>
            <person name="Jarek M."/>
            <person name="Friedl T."/>
            <person name="Seufert S."/>
            <person name="Schumacher M."/>
            <person name="Overmann J."/>
            <person name="Neumann-Schaal M."/>
            <person name="Petersen J."/>
        </authorList>
    </citation>
    <scope>NUCLEOTIDE SEQUENCE [LARGE SCALE GENOMIC DNA]</scope>
    <source>
        <strain evidence="2 3">SAG 39.79</strain>
    </source>
</reference>
<dbReference type="EMBL" id="RSCK01000089">
    <property type="protein sequence ID" value="RUT04178.1"/>
    <property type="molecule type" value="Genomic_DNA"/>
</dbReference>